<proteinExistence type="predicted"/>
<evidence type="ECO:0000256" key="1">
    <source>
        <dbReference type="SAM" id="MobiDB-lite"/>
    </source>
</evidence>
<dbReference type="EMBL" id="BSXT01000453">
    <property type="protein sequence ID" value="GMF27904.1"/>
    <property type="molecule type" value="Genomic_DNA"/>
</dbReference>
<name>A0A9W6U9P6_9STRA</name>
<sequence>MTRPPQCMTASTLNEKTTPGKKEPPLQSSADNQDVEGEKDNTKYESIMILSVPGKPATKLIELTKSSANRTRSLRSHTTKGYFADELSDSISSSFRPSA</sequence>
<gene>
    <name evidence="2" type="ORF">Pfra01_000565600</name>
</gene>
<evidence type="ECO:0000313" key="2">
    <source>
        <dbReference type="EMBL" id="GMF27904.1"/>
    </source>
</evidence>
<comment type="caution">
    <text evidence="2">The sequence shown here is derived from an EMBL/GenBank/DDBJ whole genome shotgun (WGS) entry which is preliminary data.</text>
</comment>
<feature type="region of interest" description="Disordered" evidence="1">
    <location>
        <begin position="1"/>
        <end position="40"/>
    </location>
</feature>
<protein>
    <submittedName>
        <fullName evidence="2">Unnamed protein product</fullName>
    </submittedName>
</protein>
<dbReference type="AlphaFoldDB" id="A0A9W6U9P6"/>
<accession>A0A9W6U9P6</accession>
<reference evidence="2" key="1">
    <citation type="submission" date="2023-04" db="EMBL/GenBank/DDBJ databases">
        <title>Phytophthora fragariaefolia NBRC 109709.</title>
        <authorList>
            <person name="Ichikawa N."/>
            <person name="Sato H."/>
            <person name="Tonouchi N."/>
        </authorList>
    </citation>
    <scope>NUCLEOTIDE SEQUENCE</scope>
    <source>
        <strain evidence="2">NBRC 109709</strain>
    </source>
</reference>
<organism evidence="2 3">
    <name type="scientific">Phytophthora fragariaefolia</name>
    <dbReference type="NCBI Taxonomy" id="1490495"/>
    <lineage>
        <taxon>Eukaryota</taxon>
        <taxon>Sar</taxon>
        <taxon>Stramenopiles</taxon>
        <taxon>Oomycota</taxon>
        <taxon>Peronosporomycetes</taxon>
        <taxon>Peronosporales</taxon>
        <taxon>Peronosporaceae</taxon>
        <taxon>Phytophthora</taxon>
    </lineage>
</organism>
<feature type="compositionally biased region" description="Polar residues" evidence="1">
    <location>
        <begin position="8"/>
        <end position="17"/>
    </location>
</feature>
<evidence type="ECO:0000313" key="3">
    <source>
        <dbReference type="Proteomes" id="UP001165121"/>
    </source>
</evidence>
<keyword evidence="3" id="KW-1185">Reference proteome</keyword>
<dbReference type="Proteomes" id="UP001165121">
    <property type="component" value="Unassembled WGS sequence"/>
</dbReference>